<accession>A0A0J1B3J5</accession>
<organism evidence="1 2">
    <name type="scientific">Rhodopirellula islandica</name>
    <dbReference type="NCBI Taxonomy" id="595434"/>
    <lineage>
        <taxon>Bacteria</taxon>
        <taxon>Pseudomonadati</taxon>
        <taxon>Planctomycetota</taxon>
        <taxon>Planctomycetia</taxon>
        <taxon>Pirellulales</taxon>
        <taxon>Pirellulaceae</taxon>
        <taxon>Rhodopirellula</taxon>
    </lineage>
</organism>
<gene>
    <name evidence="1" type="ORF">RISK_006556</name>
</gene>
<keyword evidence="2" id="KW-1185">Reference proteome</keyword>
<evidence type="ECO:0000313" key="1">
    <source>
        <dbReference type="EMBL" id="KLU01400.1"/>
    </source>
</evidence>
<protein>
    <submittedName>
        <fullName evidence="1">Uncharacterized protein</fullName>
    </submittedName>
</protein>
<sequence length="78" mass="8459">MIHPSEEEGCVSHELGGPFGLIEELEVAIARADEVFPASRCVRFVKDVDCALVCISDRWIVVEAAGNHGEVLLSHIAD</sequence>
<proteinExistence type="predicted"/>
<dbReference type="EMBL" id="LECT01000054">
    <property type="protein sequence ID" value="KLU01400.1"/>
    <property type="molecule type" value="Genomic_DNA"/>
</dbReference>
<name>A0A0J1B3J5_RHOIS</name>
<dbReference type="STRING" id="595434.RISK_006556"/>
<reference evidence="1" key="1">
    <citation type="submission" date="2015-05" db="EMBL/GenBank/DDBJ databases">
        <title>Permanent draft genome of Rhodopirellula islandicus K833.</title>
        <authorList>
            <person name="Kizina J."/>
            <person name="Richter M."/>
            <person name="Glockner F.O."/>
            <person name="Harder J."/>
        </authorList>
    </citation>
    <scope>NUCLEOTIDE SEQUENCE [LARGE SCALE GENOMIC DNA]</scope>
    <source>
        <strain evidence="1">K833</strain>
    </source>
</reference>
<dbReference type="AlphaFoldDB" id="A0A0J1B3J5"/>
<evidence type="ECO:0000313" key="2">
    <source>
        <dbReference type="Proteomes" id="UP000036367"/>
    </source>
</evidence>
<dbReference type="PATRIC" id="fig|595434.4.peg.6237"/>
<comment type="caution">
    <text evidence="1">The sequence shown here is derived from an EMBL/GenBank/DDBJ whole genome shotgun (WGS) entry which is preliminary data.</text>
</comment>
<dbReference type="Proteomes" id="UP000036367">
    <property type="component" value="Unassembled WGS sequence"/>
</dbReference>